<dbReference type="AlphaFoldDB" id="A0A0F4GGD5"/>
<comment type="caution">
    <text evidence="1">The sequence shown here is derived from an EMBL/GenBank/DDBJ whole genome shotgun (WGS) entry which is preliminary data.</text>
</comment>
<sequence length="176" mass="19205">MDWMEVRMFQFVDQTGGYDLWKGTTNAQRSEAYKTILKQFPVSIFTGLLGASTAAHLDLGSIWGNHDDHNLARQKHSGRIFGLLCESTFLYVVKPLAEGQRVDYRSSMRAAGRKGIKTMVYTDAGLFGLNPRLGGLGDIPFLGFGGGSEDDDVAALMIAQIAGAERNVSQLFAPTP</sequence>
<evidence type="ECO:0000313" key="1">
    <source>
        <dbReference type="EMBL" id="KJX96343.1"/>
    </source>
</evidence>
<evidence type="ECO:0000313" key="2">
    <source>
        <dbReference type="Proteomes" id="UP000033647"/>
    </source>
</evidence>
<keyword evidence="2" id="KW-1185">Reference proteome</keyword>
<dbReference type="EMBL" id="LAFY01000661">
    <property type="protein sequence ID" value="KJX96343.1"/>
    <property type="molecule type" value="Genomic_DNA"/>
</dbReference>
<accession>A0A0F4GGD5</accession>
<gene>
    <name evidence="1" type="ORF">TI39_contig669g00007</name>
</gene>
<protein>
    <submittedName>
        <fullName evidence="1">Uncharacterized protein</fullName>
    </submittedName>
</protein>
<organism evidence="1 2">
    <name type="scientific">Zymoseptoria brevis</name>
    <dbReference type="NCBI Taxonomy" id="1047168"/>
    <lineage>
        <taxon>Eukaryota</taxon>
        <taxon>Fungi</taxon>
        <taxon>Dikarya</taxon>
        <taxon>Ascomycota</taxon>
        <taxon>Pezizomycotina</taxon>
        <taxon>Dothideomycetes</taxon>
        <taxon>Dothideomycetidae</taxon>
        <taxon>Mycosphaerellales</taxon>
        <taxon>Mycosphaerellaceae</taxon>
        <taxon>Zymoseptoria</taxon>
    </lineage>
</organism>
<proteinExistence type="predicted"/>
<name>A0A0F4GGD5_9PEZI</name>
<reference evidence="1 2" key="1">
    <citation type="submission" date="2015-03" db="EMBL/GenBank/DDBJ databases">
        <title>RNA-seq based gene annotation and comparative genomics of four Zymoseptoria species reveal species-specific pathogenicity related genes and transposable element activity.</title>
        <authorList>
            <person name="Grandaubert J."/>
            <person name="Bhattacharyya A."/>
            <person name="Stukenbrock E.H."/>
        </authorList>
    </citation>
    <scope>NUCLEOTIDE SEQUENCE [LARGE SCALE GENOMIC DNA]</scope>
    <source>
        <strain evidence="1 2">Zb18110</strain>
    </source>
</reference>
<dbReference type="Proteomes" id="UP000033647">
    <property type="component" value="Unassembled WGS sequence"/>
</dbReference>